<feature type="region of interest" description="Disordered" evidence="1">
    <location>
        <begin position="1"/>
        <end position="21"/>
    </location>
</feature>
<dbReference type="AlphaFoldDB" id="A0AAW1MAE7"/>
<dbReference type="PROSITE" id="PS50191">
    <property type="entry name" value="CRAL_TRIO"/>
    <property type="match status" value="1"/>
</dbReference>
<reference evidence="3" key="1">
    <citation type="submission" date="2024-03" db="EMBL/GenBank/DDBJ databases">
        <title>WGS assembly of Saponaria officinalis var. Norfolk2.</title>
        <authorList>
            <person name="Jenkins J."/>
            <person name="Shu S."/>
            <person name="Grimwood J."/>
            <person name="Barry K."/>
            <person name="Goodstein D."/>
            <person name="Schmutz J."/>
            <person name="Leebens-Mack J."/>
            <person name="Osbourn A."/>
        </authorList>
    </citation>
    <scope>NUCLEOTIDE SEQUENCE [LARGE SCALE GENOMIC DNA]</scope>
    <source>
        <strain evidence="3">JIC</strain>
    </source>
</reference>
<organism evidence="3 4">
    <name type="scientific">Saponaria officinalis</name>
    <name type="common">Common soapwort</name>
    <name type="synonym">Lychnis saponaria</name>
    <dbReference type="NCBI Taxonomy" id="3572"/>
    <lineage>
        <taxon>Eukaryota</taxon>
        <taxon>Viridiplantae</taxon>
        <taxon>Streptophyta</taxon>
        <taxon>Embryophyta</taxon>
        <taxon>Tracheophyta</taxon>
        <taxon>Spermatophyta</taxon>
        <taxon>Magnoliopsida</taxon>
        <taxon>eudicotyledons</taxon>
        <taxon>Gunneridae</taxon>
        <taxon>Pentapetalae</taxon>
        <taxon>Caryophyllales</taxon>
        <taxon>Caryophyllaceae</taxon>
        <taxon>Caryophylleae</taxon>
        <taxon>Saponaria</taxon>
    </lineage>
</organism>
<evidence type="ECO:0000256" key="1">
    <source>
        <dbReference type="SAM" id="MobiDB-lite"/>
    </source>
</evidence>
<dbReference type="CDD" id="cd00170">
    <property type="entry name" value="SEC14"/>
    <property type="match status" value="1"/>
</dbReference>
<dbReference type="PANTHER" id="PTHR45824:SF6">
    <property type="entry name" value="F16L1.9 PROTEIN"/>
    <property type="match status" value="1"/>
</dbReference>
<dbReference type="InterPro" id="IPR036273">
    <property type="entry name" value="CRAL/TRIO_N_dom_sf"/>
</dbReference>
<protein>
    <recommendedName>
        <fullName evidence="2">CRAL-TRIO domain-containing protein</fullName>
    </recommendedName>
</protein>
<dbReference type="Gene3D" id="3.40.525.10">
    <property type="entry name" value="CRAL-TRIO lipid binding domain"/>
    <property type="match status" value="1"/>
</dbReference>
<dbReference type="SMART" id="SM00516">
    <property type="entry name" value="SEC14"/>
    <property type="match status" value="1"/>
</dbReference>
<dbReference type="InterPro" id="IPR052578">
    <property type="entry name" value="PI_Transfer_CRAL-TRIO"/>
</dbReference>
<name>A0AAW1MAE7_SAPOF</name>
<dbReference type="InterPro" id="IPR001251">
    <property type="entry name" value="CRAL-TRIO_dom"/>
</dbReference>
<feature type="compositionally biased region" description="Basic and acidic residues" evidence="1">
    <location>
        <begin position="1"/>
        <end position="20"/>
    </location>
</feature>
<keyword evidence="4" id="KW-1185">Reference proteome</keyword>
<dbReference type="FunFam" id="3.40.525.10:FF:000008">
    <property type="entry name" value="Phosphatidylinositol transfer protein 3"/>
    <property type="match status" value="1"/>
</dbReference>
<sequence length="268" mass="31459">MESHEKSVTQEQQQKIDEVRSTVGPIPETLRRYCSDASIARYLQNQNWNVQKATKMLKESLKWRSEYKPDEIRWEDVAHEAETGKIYRSTSVDKKGRPVLVMRPCRQNSSNVAGQMKYLVYCIENAMLNLPAGEEEMIWVVDFWNFKISNISMKVTKELAHILQNYYPQRLGVALLYNPPWIFEQFYKMVKPFLETRTRDKVKFVYSNDSSTMKIMEDLFDMEQFESVLGEKAAESFDINVYAQRMKEDDEKRRSLNNKGNDVSTLSG</sequence>
<evidence type="ECO:0000313" key="4">
    <source>
        <dbReference type="Proteomes" id="UP001443914"/>
    </source>
</evidence>
<feature type="domain" description="CRAL-TRIO" evidence="2">
    <location>
        <begin position="74"/>
        <end position="237"/>
    </location>
</feature>
<dbReference type="SUPFAM" id="SSF52087">
    <property type="entry name" value="CRAL/TRIO domain"/>
    <property type="match status" value="1"/>
</dbReference>
<dbReference type="Pfam" id="PF00650">
    <property type="entry name" value="CRAL_TRIO"/>
    <property type="match status" value="1"/>
</dbReference>
<gene>
    <name evidence="3" type="ORF">RND81_03G183200</name>
</gene>
<dbReference type="InterPro" id="IPR036865">
    <property type="entry name" value="CRAL-TRIO_dom_sf"/>
</dbReference>
<dbReference type="PANTHER" id="PTHR45824">
    <property type="entry name" value="GH16843P"/>
    <property type="match status" value="1"/>
</dbReference>
<evidence type="ECO:0000313" key="3">
    <source>
        <dbReference type="EMBL" id="KAK9742574.1"/>
    </source>
</evidence>
<accession>A0AAW1MAE7</accession>
<dbReference type="Proteomes" id="UP001443914">
    <property type="component" value="Unassembled WGS sequence"/>
</dbReference>
<dbReference type="GO" id="GO:0008526">
    <property type="term" value="F:phosphatidylinositol transfer activity"/>
    <property type="evidence" value="ECO:0007669"/>
    <property type="project" value="TreeGrafter"/>
</dbReference>
<comment type="caution">
    <text evidence="3">The sequence shown here is derived from an EMBL/GenBank/DDBJ whole genome shotgun (WGS) entry which is preliminary data.</text>
</comment>
<proteinExistence type="predicted"/>
<dbReference type="EMBL" id="JBDFQZ010000003">
    <property type="protein sequence ID" value="KAK9742574.1"/>
    <property type="molecule type" value="Genomic_DNA"/>
</dbReference>
<dbReference type="SUPFAM" id="SSF46938">
    <property type="entry name" value="CRAL/TRIO N-terminal domain"/>
    <property type="match status" value="1"/>
</dbReference>
<evidence type="ECO:0000259" key="2">
    <source>
        <dbReference type="PROSITE" id="PS50191"/>
    </source>
</evidence>